<dbReference type="InterPro" id="IPR052158">
    <property type="entry name" value="INH-QAR"/>
</dbReference>
<feature type="domain" description="DJ-1/PfpI" evidence="1">
    <location>
        <begin position="5"/>
        <end position="174"/>
    </location>
</feature>
<dbReference type="RefSeq" id="WP_130565493.1">
    <property type="nucleotide sequence ID" value="NZ_SHLY01000001.1"/>
</dbReference>
<organism evidence="2 3">
    <name type="scientific">Corallincola spongiicola</name>
    <dbReference type="NCBI Taxonomy" id="2520508"/>
    <lineage>
        <taxon>Bacteria</taxon>
        <taxon>Pseudomonadati</taxon>
        <taxon>Pseudomonadota</taxon>
        <taxon>Gammaproteobacteria</taxon>
        <taxon>Alteromonadales</taxon>
        <taxon>Psychromonadaceae</taxon>
        <taxon>Corallincola</taxon>
    </lineage>
</organism>
<dbReference type="Proteomes" id="UP000292544">
    <property type="component" value="Unassembled WGS sequence"/>
</dbReference>
<evidence type="ECO:0000313" key="3">
    <source>
        <dbReference type="Proteomes" id="UP000292544"/>
    </source>
</evidence>
<keyword evidence="3" id="KW-1185">Reference proteome</keyword>
<dbReference type="PANTHER" id="PTHR43130:SF14">
    <property type="entry name" value="DJ-1_PFPI DOMAIN-CONTAINING PROTEIN"/>
    <property type="match status" value="1"/>
</dbReference>
<evidence type="ECO:0000259" key="1">
    <source>
        <dbReference type="Pfam" id="PF01965"/>
    </source>
</evidence>
<name>A0ABY1WTB0_9GAMM</name>
<gene>
    <name evidence="2" type="ORF">EXY25_01625</name>
</gene>
<dbReference type="SUPFAM" id="SSF52317">
    <property type="entry name" value="Class I glutamine amidotransferase-like"/>
    <property type="match status" value="1"/>
</dbReference>
<protein>
    <submittedName>
        <fullName evidence="2">DJ-1/PfpI family protein</fullName>
    </submittedName>
</protein>
<sequence>MTKMRLVVLMFDDVEVLDFAGPFEVFGVANELNQNSLLEIQLVSADGMAVVAKNGLSINVDAAIDEISAADLLLVPGGAGTRTVIEQTKTIQWIAERAAAATHTMSVCSGALLLAKAGLLSQCKVTTHHHCFELLQGLAPDAKICHQSRFVDNGQLITSAGISAGIDMSLHMVARLFGPLAAKATADYMEYAWQAEAM</sequence>
<dbReference type="InterPro" id="IPR002818">
    <property type="entry name" value="DJ-1/PfpI"/>
</dbReference>
<dbReference type="EMBL" id="SHLY01000001">
    <property type="protein sequence ID" value="TAA47970.1"/>
    <property type="molecule type" value="Genomic_DNA"/>
</dbReference>
<dbReference type="Pfam" id="PF01965">
    <property type="entry name" value="DJ-1_PfpI"/>
    <property type="match status" value="1"/>
</dbReference>
<dbReference type="PANTHER" id="PTHR43130">
    <property type="entry name" value="ARAC-FAMILY TRANSCRIPTIONAL REGULATOR"/>
    <property type="match status" value="1"/>
</dbReference>
<dbReference type="CDD" id="cd03139">
    <property type="entry name" value="GATase1_PfpI_2"/>
    <property type="match status" value="1"/>
</dbReference>
<comment type="caution">
    <text evidence="2">The sequence shown here is derived from an EMBL/GenBank/DDBJ whole genome shotgun (WGS) entry which is preliminary data.</text>
</comment>
<dbReference type="Gene3D" id="3.40.50.880">
    <property type="match status" value="1"/>
</dbReference>
<accession>A0ABY1WTB0</accession>
<proteinExistence type="predicted"/>
<reference evidence="3" key="1">
    <citation type="submission" date="2019-02" db="EMBL/GenBank/DDBJ databases">
        <title>Draft genome sequence of Muricauda sp. 176CP4-71.</title>
        <authorList>
            <person name="Park J.-S."/>
        </authorList>
    </citation>
    <scope>NUCLEOTIDE SEQUENCE [LARGE SCALE GENOMIC DNA]</scope>
    <source>
        <strain evidence="3">176GS2-150</strain>
    </source>
</reference>
<dbReference type="InterPro" id="IPR029062">
    <property type="entry name" value="Class_I_gatase-like"/>
</dbReference>
<evidence type="ECO:0000313" key="2">
    <source>
        <dbReference type="EMBL" id="TAA47970.1"/>
    </source>
</evidence>